<dbReference type="Proteomes" id="UP001177021">
    <property type="component" value="Unassembled WGS sequence"/>
</dbReference>
<dbReference type="EMBL" id="CASHSV030000206">
    <property type="protein sequence ID" value="CAJ2652221.1"/>
    <property type="molecule type" value="Genomic_DNA"/>
</dbReference>
<evidence type="ECO:0000313" key="2">
    <source>
        <dbReference type="Proteomes" id="UP001177021"/>
    </source>
</evidence>
<comment type="caution">
    <text evidence="1">The sequence shown here is derived from an EMBL/GenBank/DDBJ whole genome shotgun (WGS) entry which is preliminary data.</text>
</comment>
<proteinExistence type="predicted"/>
<reference evidence="1" key="1">
    <citation type="submission" date="2023-10" db="EMBL/GenBank/DDBJ databases">
        <authorList>
            <person name="Rodriguez Cubillos JULIANA M."/>
            <person name="De Vega J."/>
        </authorList>
    </citation>
    <scope>NUCLEOTIDE SEQUENCE</scope>
</reference>
<protein>
    <submittedName>
        <fullName evidence="1">Uncharacterized protein</fullName>
    </submittedName>
</protein>
<evidence type="ECO:0000313" key="1">
    <source>
        <dbReference type="EMBL" id="CAJ2652221.1"/>
    </source>
</evidence>
<keyword evidence="2" id="KW-1185">Reference proteome</keyword>
<name>A0ACB0K6N7_TRIPR</name>
<sequence>MDFETLHTILAKSLTVISWPPIILLCPLYVSIRALESDCRSSNQRCLAFWVLFSFSMIMEYELQILLSWFPWWPHVKATATILLLIPYFGAATYIYKFLIKHYCSWNICGWTLNTFHQKITHFDLDNDSKILSESDEGRQVFLESDDNSKSVEVSGQTIITNHLQEEKLLVYQGKDDLADCDKTNTGYTSKKKVQKEWSCALCQIITTSENCLGSHLQGKQHKAKEKELRVGLHATNIPYVLSFTQERIKGMVLLRNFNQIAKILSPVSRPIIWCEWQKPEFGWTKLNTDGSVNKVTAGFGGLLRDYRGEPICAFVSKAPQGDTFLVELWAIWRGLVLSIGLGIKSIWVESDSMSVVKTINKMQHCPKAETCLIQIWKLLSKFDEYRISHSWRETNRAADHLAKMALCGNDVVLWPVDFSPSLCNIIQDDARGTKYPRR</sequence>
<accession>A0ACB0K6N7</accession>
<organism evidence="1 2">
    <name type="scientific">Trifolium pratense</name>
    <name type="common">Red clover</name>
    <dbReference type="NCBI Taxonomy" id="57577"/>
    <lineage>
        <taxon>Eukaryota</taxon>
        <taxon>Viridiplantae</taxon>
        <taxon>Streptophyta</taxon>
        <taxon>Embryophyta</taxon>
        <taxon>Tracheophyta</taxon>
        <taxon>Spermatophyta</taxon>
        <taxon>Magnoliopsida</taxon>
        <taxon>eudicotyledons</taxon>
        <taxon>Gunneridae</taxon>
        <taxon>Pentapetalae</taxon>
        <taxon>rosids</taxon>
        <taxon>fabids</taxon>
        <taxon>Fabales</taxon>
        <taxon>Fabaceae</taxon>
        <taxon>Papilionoideae</taxon>
        <taxon>50 kb inversion clade</taxon>
        <taxon>NPAAA clade</taxon>
        <taxon>Hologalegina</taxon>
        <taxon>IRL clade</taxon>
        <taxon>Trifolieae</taxon>
        <taxon>Trifolium</taxon>
    </lineage>
</organism>
<gene>
    <name evidence="1" type="ORF">MILVUS5_LOCUS19734</name>
</gene>